<evidence type="ECO:0000313" key="1">
    <source>
        <dbReference type="EMBL" id="GFO16528.1"/>
    </source>
</evidence>
<proteinExistence type="predicted"/>
<reference evidence="1 2" key="1">
    <citation type="journal article" date="2021" name="Elife">
        <title>Chloroplast acquisition without the gene transfer in kleptoplastic sea slugs, Plakobranchus ocellatus.</title>
        <authorList>
            <person name="Maeda T."/>
            <person name="Takahashi S."/>
            <person name="Yoshida T."/>
            <person name="Shimamura S."/>
            <person name="Takaki Y."/>
            <person name="Nagai Y."/>
            <person name="Toyoda A."/>
            <person name="Suzuki Y."/>
            <person name="Arimoto A."/>
            <person name="Ishii H."/>
            <person name="Satoh N."/>
            <person name="Nishiyama T."/>
            <person name="Hasebe M."/>
            <person name="Maruyama T."/>
            <person name="Minagawa J."/>
            <person name="Obokata J."/>
            <person name="Shigenobu S."/>
        </authorList>
    </citation>
    <scope>NUCLEOTIDE SEQUENCE [LARGE SCALE GENOMIC DNA]</scope>
</reference>
<gene>
    <name evidence="1" type="ORF">PoB_004303300</name>
</gene>
<name>A0AAV4BCG8_9GAST</name>
<dbReference type="Proteomes" id="UP000735302">
    <property type="component" value="Unassembled WGS sequence"/>
</dbReference>
<keyword evidence="2" id="KW-1185">Reference proteome</keyword>
<comment type="caution">
    <text evidence="1">The sequence shown here is derived from an EMBL/GenBank/DDBJ whole genome shotgun (WGS) entry which is preliminary data.</text>
</comment>
<protein>
    <submittedName>
        <fullName evidence="1">Uncharacterized protein</fullName>
    </submittedName>
</protein>
<accession>A0AAV4BCG8</accession>
<organism evidence="1 2">
    <name type="scientific">Plakobranchus ocellatus</name>
    <dbReference type="NCBI Taxonomy" id="259542"/>
    <lineage>
        <taxon>Eukaryota</taxon>
        <taxon>Metazoa</taxon>
        <taxon>Spiralia</taxon>
        <taxon>Lophotrochozoa</taxon>
        <taxon>Mollusca</taxon>
        <taxon>Gastropoda</taxon>
        <taxon>Heterobranchia</taxon>
        <taxon>Euthyneura</taxon>
        <taxon>Panpulmonata</taxon>
        <taxon>Sacoglossa</taxon>
        <taxon>Placobranchoidea</taxon>
        <taxon>Plakobranchidae</taxon>
        <taxon>Plakobranchus</taxon>
    </lineage>
</organism>
<dbReference type="EMBL" id="BLXT01004673">
    <property type="protein sequence ID" value="GFO16528.1"/>
    <property type="molecule type" value="Genomic_DNA"/>
</dbReference>
<sequence length="87" mass="10175">MTSMRSTLRIWKQLEALRILNVCDNGCKTDKANAQDEYKQQSSRDTSIVVLRRGRAAAQCHRNLISYYLEMKFLDDMKTLARRMETS</sequence>
<evidence type="ECO:0000313" key="2">
    <source>
        <dbReference type="Proteomes" id="UP000735302"/>
    </source>
</evidence>
<dbReference type="AlphaFoldDB" id="A0AAV4BCG8"/>